<dbReference type="Proteomes" id="UP000001593">
    <property type="component" value="Unassembled WGS sequence"/>
</dbReference>
<evidence type="ECO:0000313" key="3">
    <source>
        <dbReference type="Proteomes" id="UP000001593"/>
    </source>
</evidence>
<dbReference type="PANTHER" id="PTHR10337">
    <property type="entry name" value="SHC TRANSFORMING PROTEIN"/>
    <property type="match status" value="1"/>
</dbReference>
<feature type="region of interest" description="Disordered" evidence="1">
    <location>
        <begin position="124"/>
        <end position="145"/>
    </location>
</feature>
<dbReference type="PhylomeDB" id="A7TCS4"/>
<sequence>TEESNRLRDEVLEKGDIINRLTKTLDDTQRQCQELVRTGTVAEVTSLRSQLRDALGARATAEKSVSSFKNEVTDLQEQLSVYQNALKYGFGGANEAIIKEMEQLRQEQQDYQHKLDKLTHAEQELEEENKNLRQHMAEASRTSLK</sequence>
<organism evidence="2 3">
    <name type="scientific">Nematostella vectensis</name>
    <name type="common">Starlet sea anemone</name>
    <dbReference type="NCBI Taxonomy" id="45351"/>
    <lineage>
        <taxon>Eukaryota</taxon>
        <taxon>Metazoa</taxon>
        <taxon>Cnidaria</taxon>
        <taxon>Anthozoa</taxon>
        <taxon>Hexacorallia</taxon>
        <taxon>Actiniaria</taxon>
        <taxon>Edwardsiidae</taxon>
        <taxon>Nematostella</taxon>
    </lineage>
</organism>
<evidence type="ECO:0000313" key="2">
    <source>
        <dbReference type="EMBL" id="EDO26141.1"/>
    </source>
</evidence>
<evidence type="ECO:0000256" key="1">
    <source>
        <dbReference type="SAM" id="MobiDB-lite"/>
    </source>
</evidence>
<dbReference type="PANTHER" id="PTHR10337:SF6">
    <property type="entry name" value="CENTROSOMAL PROTEIN OF 152 KDA"/>
    <property type="match status" value="1"/>
</dbReference>
<proteinExistence type="predicted"/>
<dbReference type="InParanoid" id="A7TCS4"/>
<accession>A7TCS4</accession>
<gene>
    <name evidence="2" type="ORF">NEMVEDRAFT_v1g225356</name>
</gene>
<name>A7TCS4_NEMVE</name>
<dbReference type="AlphaFoldDB" id="A7TCS4"/>
<feature type="non-terminal residue" evidence="2">
    <location>
        <position position="145"/>
    </location>
</feature>
<keyword evidence="3" id="KW-1185">Reference proteome</keyword>
<dbReference type="STRING" id="45351.A7TCS4"/>
<dbReference type="EMBL" id="DS476689">
    <property type="protein sequence ID" value="EDO26141.1"/>
    <property type="molecule type" value="Genomic_DNA"/>
</dbReference>
<dbReference type="Gene3D" id="1.10.287.1490">
    <property type="match status" value="1"/>
</dbReference>
<reference evidence="2 3" key="1">
    <citation type="journal article" date="2007" name="Science">
        <title>Sea anemone genome reveals ancestral eumetazoan gene repertoire and genomic organization.</title>
        <authorList>
            <person name="Putnam N.H."/>
            <person name="Srivastava M."/>
            <person name="Hellsten U."/>
            <person name="Dirks B."/>
            <person name="Chapman J."/>
            <person name="Salamov A."/>
            <person name="Terry A."/>
            <person name="Shapiro H."/>
            <person name="Lindquist E."/>
            <person name="Kapitonov V.V."/>
            <person name="Jurka J."/>
            <person name="Genikhovich G."/>
            <person name="Grigoriev I.V."/>
            <person name="Lucas S.M."/>
            <person name="Steele R.E."/>
            <person name="Finnerty J.R."/>
            <person name="Technau U."/>
            <person name="Martindale M.Q."/>
            <person name="Rokhsar D.S."/>
        </authorList>
    </citation>
    <scope>NUCLEOTIDE SEQUENCE [LARGE SCALE GENOMIC DNA]</scope>
    <source>
        <strain evidence="3">CH2 X CH6</strain>
    </source>
</reference>
<protein>
    <submittedName>
        <fullName evidence="2">Uncharacterized protein</fullName>
    </submittedName>
</protein>
<dbReference type="InterPro" id="IPR051235">
    <property type="entry name" value="CEP152/SHC-Transforming"/>
</dbReference>
<feature type="compositionally biased region" description="Basic and acidic residues" evidence="1">
    <location>
        <begin position="124"/>
        <end position="138"/>
    </location>
</feature>
<dbReference type="HOGENOM" id="CLU_1791738_0_0_1"/>